<gene>
    <name evidence="2" type="ORF">WDS16_14090</name>
</gene>
<organism evidence="2 3">
    <name type="scientific">Rhodococcus sovatensis</name>
    <dbReference type="NCBI Taxonomy" id="1805840"/>
    <lineage>
        <taxon>Bacteria</taxon>
        <taxon>Bacillati</taxon>
        <taxon>Actinomycetota</taxon>
        <taxon>Actinomycetes</taxon>
        <taxon>Mycobacteriales</taxon>
        <taxon>Nocardiaceae</taxon>
        <taxon>Rhodococcus</taxon>
    </lineage>
</organism>
<dbReference type="Proteomes" id="UP001432000">
    <property type="component" value="Chromosome"/>
</dbReference>
<dbReference type="EMBL" id="CP147846">
    <property type="protein sequence ID" value="WXG66437.1"/>
    <property type="molecule type" value="Genomic_DNA"/>
</dbReference>
<protein>
    <submittedName>
        <fullName evidence="2">Uncharacterized protein</fullName>
    </submittedName>
</protein>
<keyword evidence="3" id="KW-1185">Reference proteome</keyword>
<evidence type="ECO:0000256" key="1">
    <source>
        <dbReference type="SAM" id="MobiDB-lite"/>
    </source>
</evidence>
<reference evidence="2 3" key="1">
    <citation type="submission" date="2024-03" db="EMBL/GenBank/DDBJ databases">
        <title>Natural products discovery in diverse microorganisms through a two-stage MS feature dereplication strategy.</title>
        <authorList>
            <person name="Zhang R."/>
        </authorList>
    </citation>
    <scope>NUCLEOTIDE SEQUENCE [LARGE SCALE GENOMIC DNA]</scope>
    <source>
        <strain evidence="2 3">18930</strain>
    </source>
</reference>
<feature type="compositionally biased region" description="Polar residues" evidence="1">
    <location>
        <begin position="9"/>
        <end position="30"/>
    </location>
</feature>
<feature type="region of interest" description="Disordered" evidence="1">
    <location>
        <begin position="1"/>
        <end position="31"/>
    </location>
</feature>
<accession>A0ABZ2PC53</accession>
<evidence type="ECO:0000313" key="2">
    <source>
        <dbReference type="EMBL" id="WXG66437.1"/>
    </source>
</evidence>
<dbReference type="RefSeq" id="WP_338885883.1">
    <property type="nucleotide sequence ID" value="NZ_CP147846.1"/>
</dbReference>
<proteinExistence type="predicted"/>
<name>A0ABZ2PC53_9NOCA</name>
<evidence type="ECO:0000313" key="3">
    <source>
        <dbReference type="Proteomes" id="UP001432000"/>
    </source>
</evidence>
<sequence length="91" mass="9869">MSRYDTLAEPQTTAVESGLRSTAAANTSGNETDRTLRVRAVRLSFLRLFDVPDLGERSTAVSPEAPRCALEFVGFIGKRFLAVGQGFGLTF</sequence>